<sequence>MFLKNLQISNDLGIIRTIEFHPGLNLIVDETPLQGEMETGNNVGKTSVLILIDFCLGASAKGIYTDPENRKNEYALVKSFLVDTSVLITLRLADDLLDPNSRQLKIERNFLSRSRRIQKIDGEQKTDQEFEETLTNSLFPGHFGKKPTFRQIISHNIRYKDLSVNNTLKTLDAFTRDDEYETLYLFLLGCHFEQGDEKQNLVARIRVETAFKTRLEALQTRSAYETALSLLSEEIATLNARKSTFNVNADFELDLQQLNAVKHRINSITSIVSRLRLRRQLISDATREILEDRSTIDVNQLRSLYEQVSKKIGGVQKSFEELHEFHNRMVDEKARYISQDLPRLDNEIAVEESELRNMLSREATLAGKIARSDSFEGLEALIIDLNEKHRKMGEYETIIQQITDVDSTLKELNESLTRIDNSLFSTEFGETIQIQLNKFNKYFSAISRTLYGERYALKVDLTTNKVGQRMYKFTAFNLNFSSGKKQGEISCFDIAYVQFADNEGIPCYHFLLNDKKELMHDNQLIKISELVEEEDVNVQFVASILKDKLPPELNDDKYFVVKLSQHDKLFRIENGGKPPARPA</sequence>
<dbReference type="Proteomes" id="UP000054683">
    <property type="component" value="Unassembled WGS sequence"/>
</dbReference>
<accession>A0A158JEG0</accession>
<name>A0A158JEG0_9BURK</name>
<dbReference type="Pfam" id="PF10088">
    <property type="entry name" value="DUF2326"/>
    <property type="match status" value="1"/>
</dbReference>
<dbReference type="OrthoDB" id="180544at2"/>
<dbReference type="InterPro" id="IPR018760">
    <property type="entry name" value="DUF2326"/>
</dbReference>
<proteinExistence type="predicted"/>
<reference evidence="2 3" key="1">
    <citation type="submission" date="2016-01" db="EMBL/GenBank/DDBJ databases">
        <authorList>
            <person name="Oliw E.H."/>
        </authorList>
    </citation>
    <scope>NUCLEOTIDE SEQUENCE [LARGE SCALE GENOMIC DNA]</scope>
    <source>
        <strain evidence="2">LMG 27134</strain>
    </source>
</reference>
<organism evidence="2 3">
    <name type="scientific">Caballeronia udeis</name>
    <dbReference type="NCBI Taxonomy" id="1232866"/>
    <lineage>
        <taxon>Bacteria</taxon>
        <taxon>Pseudomonadati</taxon>
        <taxon>Pseudomonadota</taxon>
        <taxon>Betaproteobacteria</taxon>
        <taxon>Burkholderiales</taxon>
        <taxon>Burkholderiaceae</taxon>
        <taxon>Caballeronia</taxon>
    </lineage>
</organism>
<feature type="domain" description="DUF2326" evidence="1">
    <location>
        <begin position="446"/>
        <end position="573"/>
    </location>
</feature>
<dbReference type="EMBL" id="FCOK02000083">
    <property type="protein sequence ID" value="SAL67254.1"/>
    <property type="molecule type" value="Genomic_DNA"/>
</dbReference>
<dbReference type="InterPro" id="IPR027417">
    <property type="entry name" value="P-loop_NTPase"/>
</dbReference>
<dbReference type="AlphaFoldDB" id="A0A158JEG0"/>
<protein>
    <recommendedName>
        <fullName evidence="1">DUF2326 domain-containing protein</fullName>
    </recommendedName>
</protein>
<evidence type="ECO:0000259" key="1">
    <source>
        <dbReference type="Pfam" id="PF10088"/>
    </source>
</evidence>
<evidence type="ECO:0000313" key="2">
    <source>
        <dbReference type="EMBL" id="SAL67254.1"/>
    </source>
</evidence>
<evidence type="ECO:0000313" key="3">
    <source>
        <dbReference type="Proteomes" id="UP000054683"/>
    </source>
</evidence>
<gene>
    <name evidence="2" type="ORF">AWB69_07692</name>
</gene>
<dbReference type="Gene3D" id="3.40.50.300">
    <property type="entry name" value="P-loop containing nucleotide triphosphate hydrolases"/>
    <property type="match status" value="1"/>
</dbReference>